<evidence type="ECO:0000256" key="5">
    <source>
        <dbReference type="ARBA" id="ARBA00022723"/>
    </source>
</evidence>
<dbReference type="EMBL" id="CP042345">
    <property type="protein sequence ID" value="QEA15187.1"/>
    <property type="molecule type" value="Genomic_DNA"/>
</dbReference>
<feature type="domain" description="Tetrahaem cytochrome" evidence="10">
    <location>
        <begin position="38"/>
        <end position="100"/>
    </location>
</feature>
<keyword evidence="6 9" id="KW-0732">Signal</keyword>
<keyword evidence="5" id="KW-0479">Metal-binding</keyword>
<evidence type="ECO:0000256" key="3">
    <source>
        <dbReference type="ARBA" id="ARBA00022448"/>
    </source>
</evidence>
<evidence type="ECO:0000256" key="8">
    <source>
        <dbReference type="ARBA" id="ARBA00023004"/>
    </source>
</evidence>
<reference evidence="11 12" key="1">
    <citation type="journal article" date="2013" name="J. Microbiol. Biotechnol.">
        <title>Novosphingobium ginsenosidimutans sp. nov., with the ability to convert ginsenoside.</title>
        <authorList>
            <person name="Kim J.K."/>
            <person name="He D."/>
            <person name="Liu Q.M."/>
            <person name="Park H.Y."/>
            <person name="Jung M.S."/>
            <person name="Yoon M.H."/>
            <person name="Kim S.C."/>
            <person name="Im W.T."/>
        </authorList>
    </citation>
    <scope>NUCLEOTIDE SEQUENCE [LARGE SCALE GENOMIC DNA]</scope>
    <source>
        <strain evidence="11 12">FW-6</strain>
    </source>
</reference>
<evidence type="ECO:0000256" key="6">
    <source>
        <dbReference type="ARBA" id="ARBA00022729"/>
    </source>
</evidence>
<dbReference type="GO" id="GO:0030313">
    <property type="term" value="C:cell envelope"/>
    <property type="evidence" value="ECO:0007669"/>
    <property type="project" value="UniProtKB-SubCell"/>
</dbReference>
<comment type="subcellular location">
    <subcellularLocation>
        <location evidence="2">Cell envelope</location>
    </subcellularLocation>
</comment>
<dbReference type="InterPro" id="IPR012286">
    <property type="entry name" value="Tetrahaem_cytochrome"/>
</dbReference>
<feature type="chain" id="PRO_5022747842" evidence="9">
    <location>
        <begin position="22"/>
        <end position="591"/>
    </location>
</feature>
<proteinExistence type="predicted"/>
<feature type="signal peptide" evidence="9">
    <location>
        <begin position="1"/>
        <end position="21"/>
    </location>
</feature>
<dbReference type="SUPFAM" id="SSF48695">
    <property type="entry name" value="Multiheme cytochromes"/>
    <property type="match status" value="2"/>
</dbReference>
<dbReference type="AlphaFoldDB" id="A0A5B8S367"/>
<gene>
    <name evidence="11" type="ORF">FRF71_02990</name>
</gene>
<dbReference type="PANTHER" id="PTHR35038">
    <property type="entry name" value="DISSIMILATORY SULFITE REDUCTASE SIRA"/>
    <property type="match status" value="1"/>
</dbReference>
<evidence type="ECO:0000256" key="9">
    <source>
        <dbReference type="SAM" id="SignalP"/>
    </source>
</evidence>
<organism evidence="11 12">
    <name type="scientific">Novosphingobium ginsenosidimutans</name>
    <dbReference type="NCBI Taxonomy" id="1176536"/>
    <lineage>
        <taxon>Bacteria</taxon>
        <taxon>Pseudomonadati</taxon>
        <taxon>Pseudomonadota</taxon>
        <taxon>Alphaproteobacteria</taxon>
        <taxon>Sphingomonadales</taxon>
        <taxon>Sphingomonadaceae</taxon>
        <taxon>Novosphingobium</taxon>
    </lineage>
</organism>
<dbReference type="InterPro" id="IPR051829">
    <property type="entry name" value="Multiheme_Cytochr_ET"/>
</dbReference>
<evidence type="ECO:0000313" key="11">
    <source>
        <dbReference type="EMBL" id="QEA15187.1"/>
    </source>
</evidence>
<dbReference type="KEGG" id="ngf:FRF71_02990"/>
<evidence type="ECO:0000256" key="7">
    <source>
        <dbReference type="ARBA" id="ARBA00022982"/>
    </source>
</evidence>
<dbReference type="GO" id="GO:0046872">
    <property type="term" value="F:metal ion binding"/>
    <property type="evidence" value="ECO:0007669"/>
    <property type="project" value="UniProtKB-KW"/>
</dbReference>
<evidence type="ECO:0000313" key="12">
    <source>
        <dbReference type="Proteomes" id="UP000321172"/>
    </source>
</evidence>
<dbReference type="RefSeq" id="WP_147089168.1">
    <property type="nucleotide sequence ID" value="NZ_BAABJD010000001.1"/>
</dbReference>
<keyword evidence="3" id="KW-0813">Transport</keyword>
<dbReference type="GO" id="GO:0016491">
    <property type="term" value="F:oxidoreductase activity"/>
    <property type="evidence" value="ECO:0007669"/>
    <property type="project" value="TreeGrafter"/>
</dbReference>
<evidence type="ECO:0000256" key="1">
    <source>
        <dbReference type="ARBA" id="ARBA00001926"/>
    </source>
</evidence>
<keyword evidence="7" id="KW-0249">Electron transport</keyword>
<dbReference type="OrthoDB" id="7387371at2"/>
<dbReference type="PANTHER" id="PTHR35038:SF6">
    <property type="entry name" value="SURFACE LOCALIZED DECAHEME CYTOCHROME C LIPOPROTEIN"/>
    <property type="match status" value="1"/>
</dbReference>
<accession>A0A5B8S367</accession>
<protein>
    <submittedName>
        <fullName evidence="11">Cytochrome C</fullName>
    </submittedName>
</protein>
<sequence length="591" mass="62776">MRRALALLWLLCLCLATPVTAQTIMERLVTPGPLANSHAKLESNCEACHSSFRKEAQNGKCLSCHKGVASDVASGTKFHGRFGPARSSSCKSCHSDHKGRNNGLIALNPSTFNHALTDFTLTGAHQRVKCAGCHRGNDFRGRPKDCGSCHAATDPHKGQLGRACQTCHTTAAWKPVQGFNHASTGFPLTGAHAGKACMSCHAGQRWKNLPATCNSCHAKDDAHGGSRGTNCASCHTTASWRAATFDHATTGFPLIGGHAAATCAGCHGAGNANRNPSRGCYACHASNDSHKGANGTDCASCHTPRGWRQISFDHDRMTSFSLKGAHRTASCQACHKQPPKVAKPPATCFGCHAADDIHKGSNGQDCARCHQVTAWKAVDFNHNTMTAFPLAGKHAEAKCEACHARPAREVKLSGQCSACHAKQDPHAGKLGGDCGRCHTAAAWTGSVKFDHDLTRFPLLGKHAALACTACHADKSYAAKGNTCAACHADKHHAGTLGTPAQCQNCHSTSDWTAWRFDHDRQTGFALTGKHKGLVCSACHARPGNPAQQGTQCIDCHRRHDPHRGGFGEDCERCHTTSGFSEIIVGARRIKS</sequence>
<dbReference type="Proteomes" id="UP000321172">
    <property type="component" value="Chromosome"/>
</dbReference>
<keyword evidence="12" id="KW-1185">Reference proteome</keyword>
<evidence type="ECO:0000256" key="2">
    <source>
        <dbReference type="ARBA" id="ARBA00004196"/>
    </source>
</evidence>
<evidence type="ECO:0000256" key="4">
    <source>
        <dbReference type="ARBA" id="ARBA00022617"/>
    </source>
</evidence>
<comment type="cofactor">
    <cofactor evidence="1">
        <name>heme c</name>
        <dbReference type="ChEBI" id="CHEBI:61717"/>
    </cofactor>
</comment>
<dbReference type="Pfam" id="PF14537">
    <property type="entry name" value="Cytochrom_c3_2"/>
    <property type="match status" value="1"/>
</dbReference>
<keyword evidence="8" id="KW-0408">Iron</keyword>
<name>A0A5B8S367_9SPHN</name>
<evidence type="ECO:0000259" key="10">
    <source>
        <dbReference type="Pfam" id="PF14537"/>
    </source>
</evidence>
<keyword evidence="4" id="KW-0349">Heme</keyword>
<dbReference type="Gene3D" id="3.90.10.10">
    <property type="entry name" value="Cytochrome C3"/>
    <property type="match status" value="7"/>
</dbReference>
<dbReference type="InterPro" id="IPR036280">
    <property type="entry name" value="Multihaem_cyt_sf"/>
</dbReference>